<dbReference type="CDD" id="cd06222">
    <property type="entry name" value="RNase_H_like"/>
    <property type="match status" value="1"/>
</dbReference>
<reference evidence="3" key="1">
    <citation type="submission" date="2020-10" db="EMBL/GenBank/DDBJ databases">
        <authorList>
            <person name="Han B."/>
            <person name="Lu T."/>
            <person name="Zhao Q."/>
            <person name="Huang X."/>
            <person name="Zhao Y."/>
        </authorList>
    </citation>
    <scope>NUCLEOTIDE SEQUENCE</scope>
</reference>
<evidence type="ECO:0000313" key="3">
    <source>
        <dbReference type="EMBL" id="CAD6242285.1"/>
    </source>
</evidence>
<proteinExistence type="predicted"/>
<dbReference type="PANTHER" id="PTHR47074:SF11">
    <property type="entry name" value="REVERSE TRANSCRIPTASE-LIKE PROTEIN"/>
    <property type="match status" value="1"/>
</dbReference>
<dbReference type="InterPro" id="IPR052929">
    <property type="entry name" value="RNase_H-like_EbsB-rel"/>
</dbReference>
<evidence type="ECO:0000259" key="1">
    <source>
        <dbReference type="Pfam" id="PF13456"/>
    </source>
</evidence>
<dbReference type="InterPro" id="IPR002156">
    <property type="entry name" value="RNaseH_domain"/>
</dbReference>
<feature type="domain" description="RNase H type-1" evidence="1">
    <location>
        <begin position="181"/>
        <end position="249"/>
    </location>
</feature>
<keyword evidence="4" id="KW-1185">Reference proteome</keyword>
<dbReference type="Gene3D" id="3.30.420.10">
    <property type="entry name" value="Ribonuclease H-like superfamily/Ribonuclease H"/>
    <property type="match status" value="1"/>
</dbReference>
<dbReference type="Pfam" id="PF13456">
    <property type="entry name" value="RVT_3"/>
    <property type="match status" value="1"/>
</dbReference>
<evidence type="ECO:0000313" key="4">
    <source>
        <dbReference type="Proteomes" id="UP000604825"/>
    </source>
</evidence>
<sequence>MQEIGGSGDNSWKILWKLKVPPKIKVFWWQVLNEFIPAKDILNRRHIEPVGFCEWCGSQRETIKHIFMDCTTARGFWRETKALTGVKLPSLHPLTWASDIFQDEVCSERDRCVIIIGMYALWTQRNRKDHGEQQLPLQKAVQWAVDMAHDFWQTTKQAMQRTIGFSKPTWRTPPTSCMKCNVDGVFDPRTGQGATGAVLRNHSGSFVSGRARWYPYGLDSLALEALACKDGVLLAAERGVQRLQVETDS</sequence>
<accession>A0A811PG16</accession>
<dbReference type="EMBL" id="CAJGYO010000007">
    <property type="protein sequence ID" value="CAD6242285.1"/>
    <property type="molecule type" value="Genomic_DNA"/>
</dbReference>
<name>A0A811PG16_9POAL</name>
<comment type="caution">
    <text evidence="3">The sequence shown here is derived from an EMBL/GenBank/DDBJ whole genome shotgun (WGS) entry which is preliminary data.</text>
</comment>
<dbReference type="OrthoDB" id="686325at2759"/>
<dbReference type="GO" id="GO:0003676">
    <property type="term" value="F:nucleic acid binding"/>
    <property type="evidence" value="ECO:0007669"/>
    <property type="project" value="InterPro"/>
</dbReference>
<dbReference type="Pfam" id="PF13966">
    <property type="entry name" value="zf-RVT"/>
    <property type="match status" value="1"/>
</dbReference>
<organism evidence="3 4">
    <name type="scientific">Miscanthus lutarioriparius</name>
    <dbReference type="NCBI Taxonomy" id="422564"/>
    <lineage>
        <taxon>Eukaryota</taxon>
        <taxon>Viridiplantae</taxon>
        <taxon>Streptophyta</taxon>
        <taxon>Embryophyta</taxon>
        <taxon>Tracheophyta</taxon>
        <taxon>Spermatophyta</taxon>
        <taxon>Magnoliopsida</taxon>
        <taxon>Liliopsida</taxon>
        <taxon>Poales</taxon>
        <taxon>Poaceae</taxon>
        <taxon>PACMAD clade</taxon>
        <taxon>Panicoideae</taxon>
        <taxon>Andropogonodae</taxon>
        <taxon>Andropogoneae</taxon>
        <taxon>Saccharinae</taxon>
        <taxon>Miscanthus</taxon>
    </lineage>
</organism>
<feature type="domain" description="Reverse transcriptase zinc-binding" evidence="2">
    <location>
        <begin position="9"/>
        <end position="77"/>
    </location>
</feature>
<dbReference type="GO" id="GO:0004523">
    <property type="term" value="F:RNA-DNA hybrid ribonuclease activity"/>
    <property type="evidence" value="ECO:0007669"/>
    <property type="project" value="InterPro"/>
</dbReference>
<protein>
    <recommendedName>
        <fullName evidence="5">Reverse transcriptase zinc-binding domain-containing protein</fullName>
    </recommendedName>
</protein>
<dbReference type="AlphaFoldDB" id="A0A811PG16"/>
<evidence type="ECO:0008006" key="5">
    <source>
        <dbReference type="Google" id="ProtNLM"/>
    </source>
</evidence>
<dbReference type="Proteomes" id="UP000604825">
    <property type="component" value="Unassembled WGS sequence"/>
</dbReference>
<dbReference type="InterPro" id="IPR044730">
    <property type="entry name" value="RNase_H-like_dom_plant"/>
</dbReference>
<dbReference type="PANTHER" id="PTHR47074">
    <property type="entry name" value="BNAC02G40300D PROTEIN"/>
    <property type="match status" value="1"/>
</dbReference>
<gene>
    <name evidence="3" type="ORF">NCGR_LOCUS27809</name>
</gene>
<evidence type="ECO:0000259" key="2">
    <source>
        <dbReference type="Pfam" id="PF13966"/>
    </source>
</evidence>
<dbReference type="InterPro" id="IPR036397">
    <property type="entry name" value="RNaseH_sf"/>
</dbReference>
<dbReference type="InterPro" id="IPR026960">
    <property type="entry name" value="RVT-Znf"/>
</dbReference>